<organism evidence="1 2">
    <name type="scientific">Papiliotrema laurentii</name>
    <name type="common">Cryptococcus laurentii</name>
    <dbReference type="NCBI Taxonomy" id="5418"/>
    <lineage>
        <taxon>Eukaryota</taxon>
        <taxon>Fungi</taxon>
        <taxon>Dikarya</taxon>
        <taxon>Basidiomycota</taxon>
        <taxon>Agaricomycotina</taxon>
        <taxon>Tremellomycetes</taxon>
        <taxon>Tremellales</taxon>
        <taxon>Rhynchogastremaceae</taxon>
        <taxon>Papiliotrema</taxon>
    </lineage>
</organism>
<name>A0AAD9CZ01_PAPLA</name>
<accession>A0AAD9CZ01</accession>
<sequence>MVIVGSSSEVARRYGPFFLSSLAWGEGEGPSLSGGVPAPETSPTIRSLCQLSWETGGARQILRCNVGAQGLRVNIPIGFGTDGEDDIRLSAPPFLAGRGWTGVVPSPEEGDRSLGLFRSHRKSRKGRNDNYERFERGNRPASSPLPWVVSCGAQAMDDYFQKRINPDVTDLYGILTDGSRPDFGNDGWRNSSAPSIASP</sequence>
<reference evidence="1" key="1">
    <citation type="submission" date="2023-02" db="EMBL/GenBank/DDBJ databases">
        <title>Identification and recombinant expression of a fungal hydrolase from Papiliotrema laurentii that hydrolyzes apple cutin and clears colloidal polyester polyurethane.</title>
        <authorList>
            <consortium name="DOE Joint Genome Institute"/>
            <person name="Roman V.A."/>
            <person name="Bojanowski C."/>
            <person name="Crable B.R."/>
            <person name="Wagner D.N."/>
            <person name="Hung C.S."/>
            <person name="Nadeau L.J."/>
            <person name="Schratz L."/>
            <person name="Haridas S."/>
            <person name="Pangilinan J."/>
            <person name="Lipzen A."/>
            <person name="Na H."/>
            <person name="Yan M."/>
            <person name="Ng V."/>
            <person name="Grigoriev I.V."/>
            <person name="Spatafora J.W."/>
            <person name="Barlow D."/>
            <person name="Biffinger J."/>
            <person name="Kelley-Loughnane N."/>
            <person name="Varaljay V.A."/>
            <person name="Crookes-Goodson W.J."/>
        </authorList>
    </citation>
    <scope>NUCLEOTIDE SEQUENCE</scope>
    <source>
        <strain evidence="1">5307AH</strain>
    </source>
</reference>
<dbReference type="AlphaFoldDB" id="A0AAD9CZ01"/>
<proteinExistence type="predicted"/>
<evidence type="ECO:0000313" key="2">
    <source>
        <dbReference type="Proteomes" id="UP001182556"/>
    </source>
</evidence>
<dbReference type="Proteomes" id="UP001182556">
    <property type="component" value="Unassembled WGS sequence"/>
</dbReference>
<protein>
    <submittedName>
        <fullName evidence="1">Uncharacterized protein</fullName>
    </submittedName>
</protein>
<gene>
    <name evidence="1" type="ORF">DB88DRAFT_472772</name>
</gene>
<keyword evidence="2" id="KW-1185">Reference proteome</keyword>
<evidence type="ECO:0000313" key="1">
    <source>
        <dbReference type="EMBL" id="KAK1924215.1"/>
    </source>
</evidence>
<comment type="caution">
    <text evidence="1">The sequence shown here is derived from an EMBL/GenBank/DDBJ whole genome shotgun (WGS) entry which is preliminary data.</text>
</comment>
<dbReference type="EMBL" id="JAODAN010000005">
    <property type="protein sequence ID" value="KAK1924215.1"/>
    <property type="molecule type" value="Genomic_DNA"/>
</dbReference>